<comment type="similarity">
    <text evidence="2 7">Belongs to the glycosyl hydrolase 43 family.</text>
</comment>
<keyword evidence="4 7" id="KW-0326">Glycosidase</keyword>
<evidence type="ECO:0000256" key="4">
    <source>
        <dbReference type="ARBA" id="ARBA00023295"/>
    </source>
</evidence>
<gene>
    <name evidence="10" type="ORF">IWA51_04025</name>
</gene>
<evidence type="ECO:0000256" key="6">
    <source>
        <dbReference type="PIRSR" id="PIRSR606710-2"/>
    </source>
</evidence>
<evidence type="ECO:0000256" key="1">
    <source>
        <dbReference type="ARBA" id="ARBA00004834"/>
    </source>
</evidence>
<evidence type="ECO:0000256" key="8">
    <source>
        <dbReference type="SAM" id="SignalP"/>
    </source>
</evidence>
<dbReference type="Gene3D" id="2.40.128.10">
    <property type="match status" value="1"/>
</dbReference>
<evidence type="ECO:0000313" key="11">
    <source>
        <dbReference type="Proteomes" id="UP000595224"/>
    </source>
</evidence>
<feature type="active site" description="Proton donor" evidence="5">
    <location>
        <position position="324"/>
    </location>
</feature>
<dbReference type="Proteomes" id="UP000595224">
    <property type="component" value="Chromosome"/>
</dbReference>
<evidence type="ECO:0000256" key="3">
    <source>
        <dbReference type="ARBA" id="ARBA00022801"/>
    </source>
</evidence>
<dbReference type="InterPro" id="IPR006710">
    <property type="entry name" value="Glyco_hydro_43"/>
</dbReference>
<accession>A0A7T3REQ4</accession>
<evidence type="ECO:0000256" key="5">
    <source>
        <dbReference type="PIRSR" id="PIRSR606710-1"/>
    </source>
</evidence>
<dbReference type="KEGG" id="tper:IWA51_04025"/>
<keyword evidence="8" id="KW-0732">Signal</keyword>
<dbReference type="Pfam" id="PF16369">
    <property type="entry name" value="GH43_C"/>
    <property type="match status" value="1"/>
</dbReference>
<name>A0A7T3REQ4_9SPIR</name>
<feature type="site" description="Important for catalytic activity, responsible for pKa modulation of the active site Glu and correct orientation of both the proton donor and substrate" evidence="6">
    <location>
        <position position="246"/>
    </location>
</feature>
<sequence length="597" mass="65350">MNNSIFAKTAAAAVAAVLAAGTAFAAKRDADKSVYTKYASPRSGTQAEWGTLNCHDPKIFQDDDGMYYVYSTDAAIGGAGQKGLQIRRSADLVNWECLNTSAIQRKWDKAWLKWVEFDRAGASSWAPTVIKQNGLYYMYHGIITDKDRSGDPVAAIALAVSSSVTGPFYPAHEAAAKDPKIKEVFDSLGVSYEQSLLVRYTYYDRSYTSDDESITMYDMLNTGSYDTQNETDSDFTGMAYGFGCIDPEFVTDVSTGKQMVYNVGGTDCYGVTYGSWKGGIALMYVDTVSLKPVDREGNILDVPADSVEGAFGKAIAGGYGAAYEGAQVIYNSSNGWYYCFVSMGSLDWDYRVGVGRSRSPEGPYIDASGRSMMIGPLNGAGEFHKIGGKIIGSHVLKGELSFRSQGGQSILRTQDGKVVFANHARTNFLPGYFFFLQIHQMFFTEDGWPVLNQNEYYNDYDGKDEALAPLSAEDIAGTYDTILTVRSDRQGDYTFNGDTKPVTGIYLDDAIPTESKEVVLEADGTVKGTYKGTWTLSDNGCSVVIKINGLGDFKGYVLKATDWAKNRSTTRKTVTFTTLECSGKGCGEYFWGNRRDK</sequence>
<dbReference type="InterPro" id="IPR023296">
    <property type="entry name" value="Glyco_hydro_beta-prop_sf"/>
</dbReference>
<dbReference type="AlphaFoldDB" id="A0A7T3REQ4"/>
<dbReference type="Pfam" id="PF04616">
    <property type="entry name" value="Glyco_hydro_43"/>
    <property type="match status" value="2"/>
</dbReference>
<keyword evidence="11" id="KW-1185">Reference proteome</keyword>
<proteinExistence type="inferred from homology"/>
<evidence type="ECO:0000313" key="10">
    <source>
        <dbReference type="EMBL" id="QQA01786.1"/>
    </source>
</evidence>
<dbReference type="GO" id="GO:0004553">
    <property type="term" value="F:hydrolase activity, hydrolyzing O-glycosyl compounds"/>
    <property type="evidence" value="ECO:0007669"/>
    <property type="project" value="InterPro"/>
</dbReference>
<keyword evidence="3 7" id="KW-0378">Hydrolase</keyword>
<feature type="signal peptide" evidence="8">
    <location>
        <begin position="1"/>
        <end position="25"/>
    </location>
</feature>
<feature type="chain" id="PRO_5032513564" evidence="8">
    <location>
        <begin position="26"/>
        <end position="597"/>
    </location>
</feature>
<feature type="active site" description="Proton acceptor" evidence="5">
    <location>
        <position position="56"/>
    </location>
</feature>
<protein>
    <submittedName>
        <fullName evidence="10">Glycoside hydrolase family 43 protein</fullName>
    </submittedName>
</protein>
<organism evidence="10 11">
    <name type="scientific">Treponema peruense</name>
    <dbReference type="NCBI Taxonomy" id="2787628"/>
    <lineage>
        <taxon>Bacteria</taxon>
        <taxon>Pseudomonadati</taxon>
        <taxon>Spirochaetota</taxon>
        <taxon>Spirochaetia</taxon>
        <taxon>Spirochaetales</taxon>
        <taxon>Treponemataceae</taxon>
        <taxon>Treponema</taxon>
    </lineage>
</organism>
<dbReference type="EMBL" id="CP064936">
    <property type="protein sequence ID" value="QQA01786.1"/>
    <property type="molecule type" value="Genomic_DNA"/>
</dbReference>
<dbReference type="SUPFAM" id="SSF75005">
    <property type="entry name" value="Arabinanase/levansucrase/invertase"/>
    <property type="match status" value="1"/>
</dbReference>
<feature type="domain" description="Extracellular endo-alpha-(1-&gt;5)-L-arabinanase C-terminal" evidence="9">
    <location>
        <begin position="461"/>
        <end position="583"/>
    </location>
</feature>
<evidence type="ECO:0000256" key="2">
    <source>
        <dbReference type="ARBA" id="ARBA00009865"/>
    </source>
</evidence>
<comment type="pathway">
    <text evidence="1">Glycan metabolism; L-arabinan degradation.</text>
</comment>
<evidence type="ECO:0000256" key="7">
    <source>
        <dbReference type="RuleBase" id="RU361187"/>
    </source>
</evidence>
<dbReference type="PANTHER" id="PTHR43301">
    <property type="entry name" value="ARABINAN ENDO-1,5-ALPHA-L-ARABINOSIDASE"/>
    <property type="match status" value="1"/>
</dbReference>
<dbReference type="InterPro" id="IPR050727">
    <property type="entry name" value="GH43_arabinanases"/>
</dbReference>
<dbReference type="RefSeq" id="WP_198443327.1">
    <property type="nucleotide sequence ID" value="NZ_CBCSHE010000002.1"/>
</dbReference>
<evidence type="ECO:0000259" key="9">
    <source>
        <dbReference type="Pfam" id="PF16369"/>
    </source>
</evidence>
<reference evidence="10 11" key="1">
    <citation type="submission" date="2020-11" db="EMBL/GenBank/DDBJ databases">
        <title>Treponema Peruensis nv. sp., first commensal Treponema isolated from human feces.</title>
        <authorList>
            <person name="Belkhou C."/>
            <person name="Raes J."/>
        </authorList>
    </citation>
    <scope>NUCLEOTIDE SEQUENCE [LARGE SCALE GENOMIC DNA]</scope>
    <source>
        <strain evidence="10 11">RCC2812</strain>
    </source>
</reference>
<dbReference type="GO" id="GO:0005975">
    <property type="term" value="P:carbohydrate metabolic process"/>
    <property type="evidence" value="ECO:0007669"/>
    <property type="project" value="InterPro"/>
</dbReference>
<dbReference type="Gene3D" id="2.115.10.20">
    <property type="entry name" value="Glycosyl hydrolase domain, family 43"/>
    <property type="match status" value="1"/>
</dbReference>
<dbReference type="PANTHER" id="PTHR43301:SF3">
    <property type="entry name" value="ARABINAN ENDO-1,5-ALPHA-L-ARABINOSIDASE A-RELATED"/>
    <property type="match status" value="1"/>
</dbReference>
<dbReference type="InterPro" id="IPR032291">
    <property type="entry name" value="Abn2_C"/>
</dbReference>